<dbReference type="CDD" id="cd08500">
    <property type="entry name" value="PBP2_NikA_DppA_OppA_like_4"/>
    <property type="match status" value="1"/>
</dbReference>
<keyword evidence="6" id="KW-1185">Reference proteome</keyword>
<name>A0A2W1JFF3_9CYAN</name>
<dbReference type="PANTHER" id="PTHR30290:SF9">
    <property type="entry name" value="OLIGOPEPTIDE-BINDING PROTEIN APPA"/>
    <property type="match status" value="1"/>
</dbReference>
<dbReference type="GO" id="GO:0042597">
    <property type="term" value="C:periplasmic space"/>
    <property type="evidence" value="ECO:0007669"/>
    <property type="project" value="UniProtKB-ARBA"/>
</dbReference>
<organism evidence="5 6">
    <name type="scientific">Acaryochloris thomasi RCC1774</name>
    <dbReference type="NCBI Taxonomy" id="1764569"/>
    <lineage>
        <taxon>Bacteria</taxon>
        <taxon>Bacillati</taxon>
        <taxon>Cyanobacteriota</taxon>
        <taxon>Cyanophyceae</taxon>
        <taxon>Acaryochloridales</taxon>
        <taxon>Acaryochloridaceae</taxon>
        <taxon>Acaryochloris</taxon>
        <taxon>Acaryochloris thomasi</taxon>
    </lineage>
</organism>
<dbReference type="Gene3D" id="3.90.76.10">
    <property type="entry name" value="Dipeptide-binding Protein, Domain 1"/>
    <property type="match status" value="1"/>
</dbReference>
<dbReference type="AlphaFoldDB" id="A0A2W1JFF3"/>
<dbReference type="Proteomes" id="UP000248857">
    <property type="component" value="Unassembled WGS sequence"/>
</dbReference>
<dbReference type="PROSITE" id="PS51257">
    <property type="entry name" value="PROKAR_LIPOPROTEIN"/>
    <property type="match status" value="1"/>
</dbReference>
<dbReference type="Gene3D" id="3.40.190.10">
    <property type="entry name" value="Periplasmic binding protein-like II"/>
    <property type="match status" value="1"/>
</dbReference>
<protein>
    <submittedName>
        <fullName evidence="5">Putative ABC transporter-binding protein</fullName>
    </submittedName>
</protein>
<evidence type="ECO:0000259" key="4">
    <source>
        <dbReference type="Pfam" id="PF00496"/>
    </source>
</evidence>
<dbReference type="PANTHER" id="PTHR30290">
    <property type="entry name" value="PERIPLASMIC BINDING COMPONENT OF ABC TRANSPORTER"/>
    <property type="match status" value="1"/>
</dbReference>
<dbReference type="PIRSF" id="PIRSF002741">
    <property type="entry name" value="MppA"/>
    <property type="match status" value="1"/>
</dbReference>
<sequence length="594" mass="66129">MAITGSRLRRWVSMGLAFVFAIATSGCSLESFRTEAAQVPELVTSVLSGPATFNYALSQESPNIFTYTYEGLVTSNPITGDVEPALAESWEISEDKLKIEFLLRPNLKWSDGQPLTVDDVVFTYNDIYLNEDIPTDTRDALRIGESGAFPNIRKLDDRRVEFTVPEPFAPFLQATGTPILPAHILRETVEKKDSAGKPIFNSTWSVETAPEKIIVNGPYKLANYTIDQRVIYRRNPYYWRYQTSGASDGNIERIVWQIVESADASLLQFRSGGLDSVGVTPEQFSLLKREEEEGNFEILEGGPAPGTNFVFFNLNTGKRKGRPLVDPVKSKWFNNVAFRQAVAYAVNRQKMLTNTFLGLGKTQNSPVSVQSPFYLTPEEGLKTYDYDPEKAKQLLTGAGFQYKGNELYDSDGNRVQFVLKTNSGNATREALGAQIKQDLAGIGMQVDFAPLAFGTLVDQLSSSLEWECVLLGLTGGTEPHFGKNVWDPDGGLHMFNQAADGVEGRVVNDWEQEIGQLYIQGARELDEAKRKEIYSKTQQISQEQLPLIYLINPLSLNAVRNKFTGIQYSALGGAFWNIHDISAENPAERAEITE</sequence>
<evidence type="ECO:0000313" key="5">
    <source>
        <dbReference type="EMBL" id="PZD72338.1"/>
    </source>
</evidence>
<dbReference type="SUPFAM" id="SSF53850">
    <property type="entry name" value="Periplasmic binding protein-like II"/>
    <property type="match status" value="1"/>
</dbReference>
<evidence type="ECO:0000313" key="6">
    <source>
        <dbReference type="Proteomes" id="UP000248857"/>
    </source>
</evidence>
<feature type="domain" description="Solute-binding protein family 5" evidence="4">
    <location>
        <begin position="82"/>
        <end position="477"/>
    </location>
</feature>
<dbReference type="Pfam" id="PF00496">
    <property type="entry name" value="SBP_bac_5"/>
    <property type="match status" value="1"/>
</dbReference>
<dbReference type="GO" id="GO:0015833">
    <property type="term" value="P:peptide transport"/>
    <property type="evidence" value="ECO:0007669"/>
    <property type="project" value="TreeGrafter"/>
</dbReference>
<gene>
    <name evidence="5" type="ORF">C1752_03925</name>
</gene>
<comment type="caution">
    <text evidence="5">The sequence shown here is derived from an EMBL/GenBank/DDBJ whole genome shotgun (WGS) entry which is preliminary data.</text>
</comment>
<dbReference type="Gene3D" id="3.10.105.10">
    <property type="entry name" value="Dipeptide-binding Protein, Domain 3"/>
    <property type="match status" value="1"/>
</dbReference>
<proteinExistence type="inferred from homology"/>
<evidence type="ECO:0000256" key="1">
    <source>
        <dbReference type="ARBA" id="ARBA00005695"/>
    </source>
</evidence>
<dbReference type="EMBL" id="PQWO01000011">
    <property type="protein sequence ID" value="PZD72338.1"/>
    <property type="molecule type" value="Genomic_DNA"/>
</dbReference>
<dbReference type="InterPro" id="IPR000914">
    <property type="entry name" value="SBP_5_dom"/>
</dbReference>
<dbReference type="InterPro" id="IPR039424">
    <property type="entry name" value="SBP_5"/>
</dbReference>
<accession>A0A2W1JFF3</accession>
<keyword evidence="3" id="KW-0732">Signal</keyword>
<evidence type="ECO:0000256" key="2">
    <source>
        <dbReference type="ARBA" id="ARBA00022448"/>
    </source>
</evidence>
<dbReference type="GO" id="GO:1904680">
    <property type="term" value="F:peptide transmembrane transporter activity"/>
    <property type="evidence" value="ECO:0007669"/>
    <property type="project" value="TreeGrafter"/>
</dbReference>
<dbReference type="FunFam" id="3.90.76.10:FF:000004">
    <property type="entry name" value="Peptide ABC transporter substrate-binding protein"/>
    <property type="match status" value="1"/>
</dbReference>
<dbReference type="GO" id="GO:0043190">
    <property type="term" value="C:ATP-binding cassette (ABC) transporter complex"/>
    <property type="evidence" value="ECO:0007669"/>
    <property type="project" value="InterPro"/>
</dbReference>
<comment type="similarity">
    <text evidence="1">Belongs to the bacterial solute-binding protein 5 family.</text>
</comment>
<evidence type="ECO:0000256" key="3">
    <source>
        <dbReference type="ARBA" id="ARBA00022729"/>
    </source>
</evidence>
<dbReference type="InterPro" id="IPR030678">
    <property type="entry name" value="Peptide/Ni-bd"/>
</dbReference>
<reference evidence="5 6" key="1">
    <citation type="journal article" date="2018" name="Sci. Rep.">
        <title>A novel species of the marine cyanobacterium Acaryochloris with a unique pigment content and lifestyle.</title>
        <authorList>
            <person name="Partensky F."/>
            <person name="Six C."/>
            <person name="Ratin M."/>
            <person name="Garczarek L."/>
            <person name="Vaulot D."/>
            <person name="Probert I."/>
            <person name="Calteau A."/>
            <person name="Gourvil P."/>
            <person name="Marie D."/>
            <person name="Grebert T."/>
            <person name="Bouchier C."/>
            <person name="Le Panse S."/>
            <person name="Gachenot M."/>
            <person name="Rodriguez F."/>
            <person name="Garrido J.L."/>
        </authorList>
    </citation>
    <scope>NUCLEOTIDE SEQUENCE [LARGE SCALE GENOMIC DNA]</scope>
    <source>
        <strain evidence="5 6">RCC1774</strain>
    </source>
</reference>
<keyword evidence="2" id="KW-0813">Transport</keyword>